<protein>
    <submittedName>
        <fullName evidence="2">Uncharacterized protein</fullName>
    </submittedName>
</protein>
<comment type="caution">
    <text evidence="2">The sequence shown here is derived from an EMBL/GenBank/DDBJ whole genome shotgun (WGS) entry which is preliminary data.</text>
</comment>
<gene>
    <name evidence="2" type="ORF">RRG08_018009</name>
</gene>
<keyword evidence="1" id="KW-1133">Transmembrane helix</keyword>
<evidence type="ECO:0000313" key="3">
    <source>
        <dbReference type="Proteomes" id="UP001283361"/>
    </source>
</evidence>
<proteinExistence type="predicted"/>
<evidence type="ECO:0000256" key="1">
    <source>
        <dbReference type="SAM" id="Phobius"/>
    </source>
</evidence>
<keyword evidence="1" id="KW-0812">Transmembrane</keyword>
<keyword evidence="3" id="KW-1185">Reference proteome</keyword>
<reference evidence="2" key="1">
    <citation type="journal article" date="2023" name="G3 (Bethesda)">
        <title>A reference genome for the long-term kleptoplast-retaining sea slug Elysia crispata morphotype clarki.</title>
        <authorList>
            <person name="Eastman K.E."/>
            <person name="Pendleton A.L."/>
            <person name="Shaikh M.A."/>
            <person name="Suttiyut T."/>
            <person name="Ogas R."/>
            <person name="Tomko P."/>
            <person name="Gavelis G."/>
            <person name="Widhalm J.R."/>
            <person name="Wisecaver J.H."/>
        </authorList>
    </citation>
    <scope>NUCLEOTIDE SEQUENCE</scope>
    <source>
        <strain evidence="2">ECLA1</strain>
    </source>
</reference>
<sequence>MNSRCLSEVNPLQMASSILSQLTQSIYGQLNNSKATEGLDTSIDHDSRDCRDRPVVIYLIIGPVDILVVSISVMIWIRSTMNWKGSPTKWLGLACGSQLPKAAQTILKIEFARH</sequence>
<keyword evidence="1" id="KW-0472">Membrane</keyword>
<evidence type="ECO:0000313" key="2">
    <source>
        <dbReference type="EMBL" id="KAK3767137.1"/>
    </source>
</evidence>
<dbReference type="EMBL" id="JAWDGP010004170">
    <property type="protein sequence ID" value="KAK3767137.1"/>
    <property type="molecule type" value="Genomic_DNA"/>
</dbReference>
<feature type="transmembrane region" description="Helical" evidence="1">
    <location>
        <begin position="55"/>
        <end position="77"/>
    </location>
</feature>
<accession>A0AAE0ZD27</accession>
<dbReference type="AlphaFoldDB" id="A0AAE0ZD27"/>
<name>A0AAE0ZD27_9GAST</name>
<organism evidence="2 3">
    <name type="scientific">Elysia crispata</name>
    <name type="common">lettuce slug</name>
    <dbReference type="NCBI Taxonomy" id="231223"/>
    <lineage>
        <taxon>Eukaryota</taxon>
        <taxon>Metazoa</taxon>
        <taxon>Spiralia</taxon>
        <taxon>Lophotrochozoa</taxon>
        <taxon>Mollusca</taxon>
        <taxon>Gastropoda</taxon>
        <taxon>Heterobranchia</taxon>
        <taxon>Euthyneura</taxon>
        <taxon>Panpulmonata</taxon>
        <taxon>Sacoglossa</taxon>
        <taxon>Placobranchoidea</taxon>
        <taxon>Plakobranchidae</taxon>
        <taxon>Elysia</taxon>
    </lineage>
</organism>
<dbReference type="Proteomes" id="UP001283361">
    <property type="component" value="Unassembled WGS sequence"/>
</dbReference>